<dbReference type="InterPro" id="IPR003646">
    <property type="entry name" value="SH3-like_bac-type"/>
</dbReference>
<evidence type="ECO:0000313" key="6">
    <source>
        <dbReference type="Proteomes" id="UP000257055"/>
    </source>
</evidence>
<dbReference type="GO" id="GO:0009253">
    <property type="term" value="P:peptidoglycan catabolic process"/>
    <property type="evidence" value="ECO:0007669"/>
    <property type="project" value="InterPro"/>
</dbReference>
<dbReference type="EMBL" id="LARY01000001">
    <property type="protein sequence ID" value="RDX02850.1"/>
    <property type="molecule type" value="Genomic_DNA"/>
</dbReference>
<dbReference type="Proteomes" id="UP000257055">
    <property type="component" value="Unassembled WGS sequence"/>
</dbReference>
<dbReference type="InterPro" id="IPR050695">
    <property type="entry name" value="N-acetylmuramoyl_amidase_3"/>
</dbReference>
<dbReference type="AlphaFoldDB" id="A0A3D8TV34"/>
<dbReference type="GO" id="GO:0071555">
    <property type="term" value="P:cell wall organization"/>
    <property type="evidence" value="ECO:0007669"/>
    <property type="project" value="UniProtKB-KW"/>
</dbReference>
<proteinExistence type="predicted"/>
<dbReference type="Pfam" id="PF08239">
    <property type="entry name" value="SH3_3"/>
    <property type="match status" value="3"/>
</dbReference>
<protein>
    <submittedName>
        <fullName evidence="5">N-acetylmuramoyl-L-alanine amidase</fullName>
    </submittedName>
</protein>
<dbReference type="InterPro" id="IPR002508">
    <property type="entry name" value="MurNAc-LAA_cat"/>
</dbReference>
<dbReference type="Gene3D" id="3.40.630.40">
    <property type="entry name" value="Zn-dependent exopeptidases"/>
    <property type="match status" value="1"/>
</dbReference>
<comment type="caution">
    <text evidence="5">The sequence shown here is derived from an EMBL/GenBank/DDBJ whole genome shotgun (WGS) entry which is preliminary data.</text>
</comment>
<dbReference type="SMART" id="SM00646">
    <property type="entry name" value="Ami_3"/>
    <property type="match status" value="1"/>
</dbReference>
<dbReference type="PANTHER" id="PTHR30404:SF7">
    <property type="entry name" value="CELL WALL AMIDASE LYTH-RELATED"/>
    <property type="match status" value="1"/>
</dbReference>
<evidence type="ECO:0000256" key="3">
    <source>
        <dbReference type="SAM" id="SignalP"/>
    </source>
</evidence>
<dbReference type="Gene3D" id="2.30.30.40">
    <property type="entry name" value="SH3 Domains"/>
    <property type="match status" value="3"/>
</dbReference>
<feature type="domain" description="SH3b" evidence="4">
    <location>
        <begin position="98"/>
        <end position="161"/>
    </location>
</feature>
<evidence type="ECO:0000259" key="4">
    <source>
        <dbReference type="PROSITE" id="PS51781"/>
    </source>
</evidence>
<dbReference type="SMART" id="SM00287">
    <property type="entry name" value="SH3b"/>
    <property type="match status" value="3"/>
</dbReference>
<accession>A0A3D8TV34</accession>
<dbReference type="InterPro" id="IPR017293">
    <property type="entry name" value="N-acetylmuramoyl-L-ala_amidase"/>
</dbReference>
<gene>
    <name evidence="5" type="ORF">UR08_04925</name>
</gene>
<feature type="domain" description="SH3b" evidence="4">
    <location>
        <begin position="169"/>
        <end position="233"/>
    </location>
</feature>
<keyword evidence="6" id="KW-1185">Reference proteome</keyword>
<dbReference type="PANTHER" id="PTHR30404">
    <property type="entry name" value="N-ACETYLMURAMOYL-L-ALANINE AMIDASE"/>
    <property type="match status" value="1"/>
</dbReference>
<evidence type="ECO:0000256" key="1">
    <source>
        <dbReference type="ARBA" id="ARBA00022801"/>
    </source>
</evidence>
<feature type="signal peptide" evidence="3">
    <location>
        <begin position="1"/>
        <end position="29"/>
    </location>
</feature>
<dbReference type="PROSITE" id="PS51781">
    <property type="entry name" value="SH3B"/>
    <property type="match status" value="3"/>
</dbReference>
<dbReference type="Pfam" id="PF01520">
    <property type="entry name" value="Amidase_3"/>
    <property type="match status" value="1"/>
</dbReference>
<evidence type="ECO:0000256" key="2">
    <source>
        <dbReference type="ARBA" id="ARBA00023316"/>
    </source>
</evidence>
<evidence type="ECO:0000313" key="5">
    <source>
        <dbReference type="EMBL" id="RDX02850.1"/>
    </source>
</evidence>
<dbReference type="RefSeq" id="WP_115752538.1">
    <property type="nucleotide sequence ID" value="NZ_LARY01000001.1"/>
</dbReference>
<dbReference type="SUPFAM" id="SSF53187">
    <property type="entry name" value="Zn-dependent exopeptidases"/>
    <property type="match status" value="1"/>
</dbReference>
<feature type="domain" description="SH3b" evidence="4">
    <location>
        <begin position="29"/>
        <end position="92"/>
    </location>
</feature>
<dbReference type="GO" id="GO:0030288">
    <property type="term" value="C:outer membrane-bounded periplasmic space"/>
    <property type="evidence" value="ECO:0007669"/>
    <property type="project" value="TreeGrafter"/>
</dbReference>
<dbReference type="CDD" id="cd02696">
    <property type="entry name" value="MurNAc-LAA"/>
    <property type="match status" value="1"/>
</dbReference>
<reference evidence="6" key="1">
    <citation type="submission" date="2015-04" db="EMBL/GenBank/DDBJ databases">
        <authorList>
            <person name="Schardt J."/>
            <person name="Mueller-Herbst S."/>
            <person name="Scherer S."/>
            <person name="Huptas C."/>
        </authorList>
    </citation>
    <scope>NUCLEOTIDE SEQUENCE [LARGE SCALE GENOMIC DNA]</scope>
    <source>
        <strain evidence="6">Kiel-L1</strain>
    </source>
</reference>
<dbReference type="GO" id="GO:0008745">
    <property type="term" value="F:N-acetylmuramoyl-L-alanine amidase activity"/>
    <property type="evidence" value="ECO:0007669"/>
    <property type="project" value="InterPro"/>
</dbReference>
<keyword evidence="3" id="KW-0732">Signal</keyword>
<keyword evidence="2" id="KW-0961">Cell wall biogenesis/degradation</keyword>
<feature type="chain" id="PRO_5017748550" evidence="3">
    <location>
        <begin position="30"/>
        <end position="427"/>
    </location>
</feature>
<dbReference type="PIRSF" id="PIRSF037846">
    <property type="entry name" value="Autolysin_YrvJ_prd"/>
    <property type="match status" value="1"/>
</dbReference>
<keyword evidence="1" id="KW-0378">Hydrolase</keyword>
<sequence length="427" mass="46262">MRKNFILISILSTALIAAGILVTFAMAHANSVSVEADVVNVRSGPGLAYDVTSQVRKNDVLQVIGEENKWYKVRLEDGNSGWVASWLVKNTSVSAASNSIAVVSSDGGLNVREKPSTDSAVLGVLNTNDQVNVVSEQDGWAQIQYQGRNAWVSSDYITIRNSTTKSASKDLQSITIRENETNIRNKPDLSGSVLEKADSGETYEIEGVQGDWYQVKTSKGNTGYVANWVVDISSGGETPQKSKTTKLSEATIVLDPGHGGNDPGAKGDKGTVEKKATLKTAKAIRSKLESAGAKVVMTRNSDEYVSLRDRNKTAAKNQADVFISIHFDSVEDSADGSVSGQTTYYYKKRDKELANTINDSLGDALSISNRGARVGDYYVVRENEQPALLLELGYLSSRQDEDRINSSSYRNQIADAVTEGLANYFAN</sequence>
<name>A0A3D8TV34_9LIST</name>
<organism evidence="5 6">
    <name type="scientific">Listeria kieliensis</name>
    <dbReference type="NCBI Taxonomy" id="1621700"/>
    <lineage>
        <taxon>Bacteria</taxon>
        <taxon>Bacillati</taxon>
        <taxon>Bacillota</taxon>
        <taxon>Bacilli</taxon>
        <taxon>Bacillales</taxon>
        <taxon>Listeriaceae</taxon>
        <taxon>Listeria</taxon>
    </lineage>
</organism>